<keyword evidence="3" id="KW-1185">Reference proteome</keyword>
<dbReference type="Proteomes" id="UP000554482">
    <property type="component" value="Unassembled WGS sequence"/>
</dbReference>
<dbReference type="Pfam" id="PF14144">
    <property type="entry name" value="DOG1"/>
    <property type="match status" value="1"/>
</dbReference>
<name>A0A7J6W474_THATH</name>
<dbReference type="InterPro" id="IPR051886">
    <property type="entry name" value="Seed_Dev/Stress_Resp_Reg"/>
</dbReference>
<evidence type="ECO:0000313" key="2">
    <source>
        <dbReference type="EMBL" id="KAF5191873.1"/>
    </source>
</evidence>
<proteinExistence type="predicted"/>
<comment type="caution">
    <text evidence="2">The sequence shown here is derived from an EMBL/GenBank/DDBJ whole genome shotgun (WGS) entry which is preliminary data.</text>
</comment>
<accession>A0A7J6W474</accession>
<evidence type="ECO:0000313" key="3">
    <source>
        <dbReference type="Proteomes" id="UP000554482"/>
    </source>
</evidence>
<feature type="domain" description="DOG1" evidence="1">
    <location>
        <begin position="3"/>
        <end position="240"/>
    </location>
</feature>
<dbReference type="GO" id="GO:0043565">
    <property type="term" value="F:sequence-specific DNA binding"/>
    <property type="evidence" value="ECO:0007669"/>
    <property type="project" value="InterPro"/>
</dbReference>
<organism evidence="2 3">
    <name type="scientific">Thalictrum thalictroides</name>
    <name type="common">Rue-anemone</name>
    <name type="synonym">Anemone thalictroides</name>
    <dbReference type="NCBI Taxonomy" id="46969"/>
    <lineage>
        <taxon>Eukaryota</taxon>
        <taxon>Viridiplantae</taxon>
        <taxon>Streptophyta</taxon>
        <taxon>Embryophyta</taxon>
        <taxon>Tracheophyta</taxon>
        <taxon>Spermatophyta</taxon>
        <taxon>Magnoliopsida</taxon>
        <taxon>Ranunculales</taxon>
        <taxon>Ranunculaceae</taxon>
        <taxon>Thalictroideae</taxon>
        <taxon>Thalictrum</taxon>
    </lineage>
</organism>
<protein>
    <submittedName>
        <fullName evidence="2">Transcription factor</fullName>
    </submittedName>
</protein>
<dbReference type="OrthoDB" id="1897224at2759"/>
<dbReference type="EMBL" id="JABWDY010022232">
    <property type="protein sequence ID" value="KAF5191873.1"/>
    <property type="molecule type" value="Genomic_DNA"/>
</dbReference>
<dbReference type="GO" id="GO:0006351">
    <property type="term" value="P:DNA-templated transcription"/>
    <property type="evidence" value="ECO:0007669"/>
    <property type="project" value="InterPro"/>
</dbReference>
<dbReference type="AlphaFoldDB" id="A0A7J6W474"/>
<evidence type="ECO:0000259" key="1">
    <source>
        <dbReference type="PROSITE" id="PS51806"/>
    </source>
</evidence>
<dbReference type="InterPro" id="IPR025422">
    <property type="entry name" value="TGA_domain"/>
</dbReference>
<dbReference type="PROSITE" id="PS51806">
    <property type="entry name" value="DOG1"/>
    <property type="match status" value="1"/>
</dbReference>
<dbReference type="PANTHER" id="PTHR46354">
    <property type="entry name" value="DOG1 DOMAIN-CONTAINING PROTEIN"/>
    <property type="match status" value="1"/>
</dbReference>
<dbReference type="PANTHER" id="PTHR46354:SF7">
    <property type="entry name" value="PROTEIN DOG1-LIKE 1"/>
    <property type="match status" value="1"/>
</dbReference>
<gene>
    <name evidence="2" type="ORF">FRX31_018540</name>
</gene>
<sequence length="240" mass="27791">MANHTFHACFQSWMVNQEEEMCQLMQAIKEDAKDNEKLCQLVEICIKHYEEYHQKRLVHARSNPSLFFTPTWCTSFENTHLWIGGCRPTLFIQLIYTLCGMNIESELSEFLHGVKKGNLGELSAEQLSLVNHLHVKTIRDEDKQSRKIAAMQESMGNKTLVQMATEWDPDKQGESSSAEYNFLDSYELGLVGFLEEADKLRLKTLQELLNILTPLQAVEFLMAAKKLHLSIHNWCKKRIK</sequence>
<reference evidence="2 3" key="1">
    <citation type="submission" date="2020-06" db="EMBL/GenBank/DDBJ databases">
        <title>Transcriptomic and genomic resources for Thalictrum thalictroides and T. hernandezii: Facilitating candidate gene discovery in an emerging model plant lineage.</title>
        <authorList>
            <person name="Arias T."/>
            <person name="Riano-Pachon D.M."/>
            <person name="Di Stilio V.S."/>
        </authorList>
    </citation>
    <scope>NUCLEOTIDE SEQUENCE [LARGE SCALE GENOMIC DNA]</scope>
    <source>
        <strain evidence="3">cv. WT478/WT964</strain>
        <tissue evidence="2">Leaves</tissue>
    </source>
</reference>